<feature type="transmembrane region" description="Helical" evidence="6">
    <location>
        <begin position="45"/>
        <end position="74"/>
    </location>
</feature>
<keyword evidence="4 6" id="KW-1133">Transmembrane helix</keyword>
<dbReference type="Pfam" id="PF00884">
    <property type="entry name" value="Sulfatase"/>
    <property type="match status" value="1"/>
</dbReference>
<dbReference type="RefSeq" id="WP_269415039.1">
    <property type="nucleotide sequence ID" value="NZ_JAPWGL010000002.1"/>
</dbReference>
<dbReference type="Gene3D" id="3.40.720.10">
    <property type="entry name" value="Alkaline Phosphatase, subunit A"/>
    <property type="match status" value="1"/>
</dbReference>
<dbReference type="CDD" id="cd16015">
    <property type="entry name" value="LTA_synthase"/>
    <property type="match status" value="1"/>
</dbReference>
<dbReference type="SUPFAM" id="SSF53649">
    <property type="entry name" value="Alkaline phosphatase-like"/>
    <property type="match status" value="1"/>
</dbReference>
<dbReference type="PANTHER" id="PTHR47371:SF3">
    <property type="entry name" value="PHOSPHOGLYCEROL TRANSFERASE I"/>
    <property type="match status" value="1"/>
</dbReference>
<dbReference type="PIRSF" id="PIRSF005091">
    <property type="entry name" value="Mmb_sulf_HI1246"/>
    <property type="match status" value="1"/>
</dbReference>
<organism evidence="8 9">
    <name type="scientific">Pedobacter rhodius</name>
    <dbReference type="NCBI Taxonomy" id="3004098"/>
    <lineage>
        <taxon>Bacteria</taxon>
        <taxon>Pseudomonadati</taxon>
        <taxon>Bacteroidota</taxon>
        <taxon>Sphingobacteriia</taxon>
        <taxon>Sphingobacteriales</taxon>
        <taxon>Sphingobacteriaceae</taxon>
        <taxon>Pedobacter</taxon>
    </lineage>
</organism>
<evidence type="ECO:0000256" key="2">
    <source>
        <dbReference type="ARBA" id="ARBA00022475"/>
    </source>
</evidence>
<evidence type="ECO:0000256" key="6">
    <source>
        <dbReference type="SAM" id="Phobius"/>
    </source>
</evidence>
<accession>A0ABT4KWV2</accession>
<dbReference type="InterPro" id="IPR050448">
    <property type="entry name" value="OpgB/LTA_synthase_biosynth"/>
</dbReference>
<keyword evidence="3 6" id="KW-0812">Transmembrane</keyword>
<reference evidence="8" key="1">
    <citation type="submission" date="2022-12" db="EMBL/GenBank/DDBJ databases">
        <title>Genome sequence of SJ11.</title>
        <authorList>
            <person name="Woo H."/>
        </authorList>
    </citation>
    <scope>NUCLEOTIDE SEQUENCE</scope>
    <source>
        <strain evidence="8">SJ11</strain>
    </source>
</reference>
<feature type="domain" description="Sulfatase N-terminal" evidence="7">
    <location>
        <begin position="278"/>
        <end position="559"/>
    </location>
</feature>
<dbReference type="EMBL" id="JAPWGL010000002">
    <property type="protein sequence ID" value="MCZ4223240.1"/>
    <property type="molecule type" value="Genomic_DNA"/>
</dbReference>
<protein>
    <submittedName>
        <fullName evidence="8">Sulfatase-like hydrolase/transferase</fullName>
    </submittedName>
</protein>
<dbReference type="Gene3D" id="3.30.1120.80">
    <property type="match status" value="1"/>
</dbReference>
<dbReference type="InterPro" id="IPR012160">
    <property type="entry name" value="LtaS-like"/>
</dbReference>
<evidence type="ECO:0000313" key="9">
    <source>
        <dbReference type="Proteomes" id="UP001144341"/>
    </source>
</evidence>
<keyword evidence="9" id="KW-1185">Reference proteome</keyword>
<feature type="transmembrane region" description="Helical" evidence="6">
    <location>
        <begin position="139"/>
        <end position="160"/>
    </location>
</feature>
<evidence type="ECO:0000256" key="5">
    <source>
        <dbReference type="ARBA" id="ARBA00023136"/>
    </source>
</evidence>
<feature type="transmembrane region" description="Helical" evidence="6">
    <location>
        <begin position="86"/>
        <end position="105"/>
    </location>
</feature>
<comment type="caution">
    <text evidence="8">The sequence shown here is derived from an EMBL/GenBank/DDBJ whole genome shotgun (WGS) entry which is preliminary data.</text>
</comment>
<proteinExistence type="predicted"/>
<evidence type="ECO:0000259" key="7">
    <source>
        <dbReference type="Pfam" id="PF00884"/>
    </source>
</evidence>
<dbReference type="PANTHER" id="PTHR47371">
    <property type="entry name" value="LIPOTEICHOIC ACID SYNTHASE"/>
    <property type="match status" value="1"/>
</dbReference>
<gene>
    <name evidence="8" type="ORF">O0931_08000</name>
</gene>
<dbReference type="InterPro" id="IPR000917">
    <property type="entry name" value="Sulfatase_N"/>
</dbReference>
<sequence>MTNLFKNRYSVLYAFIVYFILFSFLVRTILFISSSYHADFNLVEIIKIFCTGLFFDIGTGLILVSFYALFLFVIPDKIYQKKWNRRLTPIVFFLFLVITLFSFFAELTFWQEFESRFNFIAVDYLIYTYEVIHNINESYPLPLLVSLILLIALIITFIFHKLKIFKNSFEQVISFKKRAKISLTLILIALSFCLIVKNRWAEQGNNRYANELSKAGIYSFFAAFKNNELNYQDFYSLIDDKKAFKLIRDELQETKSTFLNAGLSIKRKIENDKPAYKPNVITITVESLSADFLAHYGNTQQLTPFLDSTANHSLFFSNMYATGTRTVRGMEALTLSIPPTPGSSIVRRTDNEHLFSVGHVFNTKGYINTFFYGGDGYFDNMNHFFGNNGYNIVDRGRKLLNETYDGSRTIIQDNEVTFENAWGICDEDIFNIVIKDADLKYKRNQLFNNFIMTTSNHRPYTFPPNKINLATGTREAAVRYTDYAIEQFINKIKTKPWFKNTVLIIVADHCASSAGKNEIDVSKYQIPCMILNLKNSANVNINKMTSQIDIFPTLWNLLGWKYTNGFFGKNIFDADYKPRVVLGTYQKLVYMRNDSAVILSPQHKMESFIYNKAKNEQKKTDLPKAFIDQAIANYQTAYELFKNGGLRQ</sequence>
<evidence type="ECO:0000256" key="4">
    <source>
        <dbReference type="ARBA" id="ARBA00022989"/>
    </source>
</evidence>
<keyword evidence="2" id="KW-1003">Cell membrane</keyword>
<name>A0ABT4KWV2_9SPHI</name>
<comment type="subcellular location">
    <subcellularLocation>
        <location evidence="1">Cell membrane</location>
        <topology evidence="1">Multi-pass membrane protein</topology>
    </subcellularLocation>
</comment>
<evidence type="ECO:0000256" key="3">
    <source>
        <dbReference type="ARBA" id="ARBA00022692"/>
    </source>
</evidence>
<keyword evidence="5 6" id="KW-0472">Membrane</keyword>
<dbReference type="Proteomes" id="UP001144341">
    <property type="component" value="Unassembled WGS sequence"/>
</dbReference>
<feature type="transmembrane region" description="Helical" evidence="6">
    <location>
        <begin position="181"/>
        <end position="200"/>
    </location>
</feature>
<evidence type="ECO:0000256" key="1">
    <source>
        <dbReference type="ARBA" id="ARBA00004651"/>
    </source>
</evidence>
<dbReference type="InterPro" id="IPR017850">
    <property type="entry name" value="Alkaline_phosphatase_core_sf"/>
</dbReference>
<evidence type="ECO:0000313" key="8">
    <source>
        <dbReference type="EMBL" id="MCZ4223240.1"/>
    </source>
</evidence>
<feature type="transmembrane region" description="Helical" evidence="6">
    <location>
        <begin position="12"/>
        <end position="33"/>
    </location>
</feature>